<keyword evidence="3" id="KW-0507">mRNA processing</keyword>
<gene>
    <name evidence="9" type="ORF">F511_18794</name>
</gene>
<feature type="compositionally biased region" description="Basic and acidic residues" evidence="7">
    <location>
        <begin position="382"/>
        <end position="394"/>
    </location>
</feature>
<keyword evidence="6" id="KW-0539">Nucleus</keyword>
<evidence type="ECO:0000256" key="6">
    <source>
        <dbReference type="ARBA" id="ARBA00023242"/>
    </source>
</evidence>
<evidence type="ECO:0000256" key="1">
    <source>
        <dbReference type="ARBA" id="ARBA00004123"/>
    </source>
</evidence>
<organism evidence="9 10">
    <name type="scientific">Dorcoceras hygrometricum</name>
    <dbReference type="NCBI Taxonomy" id="472368"/>
    <lineage>
        <taxon>Eukaryota</taxon>
        <taxon>Viridiplantae</taxon>
        <taxon>Streptophyta</taxon>
        <taxon>Embryophyta</taxon>
        <taxon>Tracheophyta</taxon>
        <taxon>Spermatophyta</taxon>
        <taxon>Magnoliopsida</taxon>
        <taxon>eudicotyledons</taxon>
        <taxon>Gunneridae</taxon>
        <taxon>Pentapetalae</taxon>
        <taxon>asterids</taxon>
        <taxon>lamiids</taxon>
        <taxon>Lamiales</taxon>
        <taxon>Gesneriaceae</taxon>
        <taxon>Didymocarpoideae</taxon>
        <taxon>Trichosporeae</taxon>
        <taxon>Loxocarpinae</taxon>
        <taxon>Dorcoceras</taxon>
    </lineage>
</organism>
<evidence type="ECO:0000256" key="7">
    <source>
        <dbReference type="SAM" id="MobiDB-lite"/>
    </source>
</evidence>
<feature type="region of interest" description="Disordered" evidence="7">
    <location>
        <begin position="99"/>
        <end position="119"/>
    </location>
</feature>
<dbReference type="GO" id="GO:0008380">
    <property type="term" value="P:RNA splicing"/>
    <property type="evidence" value="ECO:0007669"/>
    <property type="project" value="UniProtKB-KW"/>
</dbReference>
<dbReference type="Pfam" id="PF08312">
    <property type="entry name" value="cwf21"/>
    <property type="match status" value="1"/>
</dbReference>
<dbReference type="EMBL" id="KV016294">
    <property type="protein sequence ID" value="KZV19795.1"/>
    <property type="molecule type" value="Genomic_DNA"/>
</dbReference>
<feature type="compositionally biased region" description="Basic and acidic residues" evidence="7">
    <location>
        <begin position="205"/>
        <end position="217"/>
    </location>
</feature>
<sequence length="543" mass="62242">MYNGIGLQTARGSGTNGYVQTNKFFIRSRTNKVVMDSSKGFESGQGTAGVTRKPNKDILEHDRKRKIQLKLLVLEEKLIDQGYTDAEIAEKLDEARKSLEEKDNVGDESKSAVFPEKVSETQTHQIAALKEKQMETLKAALGIESEGDREKKNHDAMATSIAETDDEDEPIYAQKNAADFRKHRVKNERDEKGGMGKIVKTNTSSKDEPKFRSKDINRGVLNDSSDSDSDENRERNVKSKPKKDNRRPITDDDSKIGVRKKREETSRTQKKVVKHKTDSSGSESLSGESSDSGSESDHVKNDGKARKRYDSDDDNSSDSSLKRSKLRHPPKSRRRDDYNSAEDCGYKTKKSSRRHNSYDDDSSDEGNHHGQNRTRPRYRRHHDSDGSSDEDPKNSTRRLHGTSRSKRHDSDNEFYDDRSKKDDRREKHSKKADDTIKKLEQLYKLKEDESGDERGRWNGQPDGKSKNLYPTKDKGSGGSEIDADDHGDAQHSRKESRHDNKREEHYREYHGRSRREWGDEEDLRGRKYDRDGSKDSNKNMKKK</sequence>
<feature type="compositionally biased region" description="Low complexity" evidence="7">
    <location>
        <begin position="279"/>
        <end position="293"/>
    </location>
</feature>
<dbReference type="CDD" id="cd21373">
    <property type="entry name" value="cwf21_SRRM2-like"/>
    <property type="match status" value="1"/>
</dbReference>
<dbReference type="InterPro" id="IPR051372">
    <property type="entry name" value="CWC21"/>
</dbReference>
<feature type="compositionally biased region" description="Basic residues" evidence="7">
    <location>
        <begin position="370"/>
        <end position="381"/>
    </location>
</feature>
<dbReference type="SMART" id="SM01115">
    <property type="entry name" value="cwf21"/>
    <property type="match status" value="1"/>
</dbReference>
<keyword evidence="10" id="KW-1185">Reference proteome</keyword>
<feature type="compositionally biased region" description="Basic and acidic residues" evidence="7">
    <location>
        <begin position="408"/>
        <end position="456"/>
    </location>
</feature>
<evidence type="ECO:0000256" key="2">
    <source>
        <dbReference type="ARBA" id="ARBA00005954"/>
    </source>
</evidence>
<comment type="similarity">
    <text evidence="2">Belongs to the CWC21 family.</text>
</comment>
<dbReference type="OrthoDB" id="10267305at2759"/>
<proteinExistence type="inferred from homology"/>
<evidence type="ECO:0000313" key="10">
    <source>
        <dbReference type="Proteomes" id="UP000250235"/>
    </source>
</evidence>
<feature type="compositionally biased region" description="Basic residues" evidence="7">
    <location>
        <begin position="395"/>
        <end position="407"/>
    </location>
</feature>
<keyword evidence="4" id="KW-0747">Spliceosome</keyword>
<dbReference type="Proteomes" id="UP000250235">
    <property type="component" value="Unassembled WGS sequence"/>
</dbReference>
<feature type="compositionally biased region" description="Basic and acidic residues" evidence="7">
    <location>
        <begin position="295"/>
        <end position="310"/>
    </location>
</feature>
<evidence type="ECO:0000256" key="5">
    <source>
        <dbReference type="ARBA" id="ARBA00023187"/>
    </source>
</evidence>
<protein>
    <submittedName>
        <fullName evidence="9">Protein starmaker</fullName>
    </submittedName>
</protein>
<feature type="compositionally biased region" description="Basic and acidic residues" evidence="7">
    <location>
        <begin position="484"/>
        <end position="543"/>
    </location>
</feature>
<accession>A0A2Z7ADJ3</accession>
<feature type="compositionally biased region" description="Basic and acidic residues" evidence="7">
    <location>
        <begin position="99"/>
        <end position="110"/>
    </location>
</feature>
<evidence type="ECO:0000256" key="4">
    <source>
        <dbReference type="ARBA" id="ARBA00022728"/>
    </source>
</evidence>
<feature type="domain" description="CWF21" evidence="8">
    <location>
        <begin position="59"/>
        <end position="104"/>
    </location>
</feature>
<evidence type="ECO:0000313" key="9">
    <source>
        <dbReference type="EMBL" id="KZV19795.1"/>
    </source>
</evidence>
<feature type="compositionally biased region" description="Basic and acidic residues" evidence="7">
    <location>
        <begin position="246"/>
        <end position="267"/>
    </location>
</feature>
<dbReference type="GO" id="GO:0005681">
    <property type="term" value="C:spliceosomal complex"/>
    <property type="evidence" value="ECO:0007669"/>
    <property type="project" value="UniProtKB-KW"/>
</dbReference>
<feature type="compositionally biased region" description="Basic residues" evidence="7">
    <location>
        <begin position="322"/>
        <end position="333"/>
    </location>
</feature>
<keyword evidence="5" id="KW-0508">mRNA splicing</keyword>
<dbReference type="PANTHER" id="PTHR36562:SF5">
    <property type="entry name" value="SERINE_ARGININE REPETITIVE MATRIX 2"/>
    <property type="match status" value="1"/>
</dbReference>
<evidence type="ECO:0000259" key="8">
    <source>
        <dbReference type="SMART" id="SM01115"/>
    </source>
</evidence>
<evidence type="ECO:0000256" key="3">
    <source>
        <dbReference type="ARBA" id="ARBA00022664"/>
    </source>
</evidence>
<feature type="region of interest" description="Disordered" evidence="7">
    <location>
        <begin position="37"/>
        <end position="57"/>
    </location>
</feature>
<name>A0A2Z7ADJ3_9LAMI</name>
<comment type="subcellular location">
    <subcellularLocation>
        <location evidence="1">Nucleus</location>
    </subcellularLocation>
</comment>
<feature type="region of interest" description="Disordered" evidence="7">
    <location>
        <begin position="142"/>
        <end position="543"/>
    </location>
</feature>
<dbReference type="PANTHER" id="PTHR36562">
    <property type="entry name" value="SERINE/ARGININE REPETITIVE MATRIX 2"/>
    <property type="match status" value="1"/>
</dbReference>
<dbReference type="AlphaFoldDB" id="A0A2Z7ADJ3"/>
<dbReference type="InterPro" id="IPR013170">
    <property type="entry name" value="mRNA_splic_Cwf21_dom"/>
</dbReference>
<reference evidence="9 10" key="1">
    <citation type="journal article" date="2015" name="Proc. Natl. Acad. Sci. U.S.A.">
        <title>The resurrection genome of Boea hygrometrica: A blueprint for survival of dehydration.</title>
        <authorList>
            <person name="Xiao L."/>
            <person name="Yang G."/>
            <person name="Zhang L."/>
            <person name="Yang X."/>
            <person name="Zhao S."/>
            <person name="Ji Z."/>
            <person name="Zhou Q."/>
            <person name="Hu M."/>
            <person name="Wang Y."/>
            <person name="Chen M."/>
            <person name="Xu Y."/>
            <person name="Jin H."/>
            <person name="Xiao X."/>
            <person name="Hu G."/>
            <person name="Bao F."/>
            <person name="Hu Y."/>
            <person name="Wan P."/>
            <person name="Li L."/>
            <person name="Deng X."/>
            <person name="Kuang T."/>
            <person name="Xiang C."/>
            <person name="Zhu J.K."/>
            <person name="Oliver M.J."/>
            <person name="He Y."/>
        </authorList>
    </citation>
    <scope>NUCLEOTIDE SEQUENCE [LARGE SCALE GENOMIC DNA]</scope>
    <source>
        <strain evidence="10">cv. XS01</strain>
    </source>
</reference>
<feature type="compositionally biased region" description="Basic and acidic residues" evidence="7">
    <location>
        <begin position="146"/>
        <end position="155"/>
    </location>
</feature>
<dbReference type="GO" id="GO:0006397">
    <property type="term" value="P:mRNA processing"/>
    <property type="evidence" value="ECO:0007669"/>
    <property type="project" value="UniProtKB-KW"/>
</dbReference>